<keyword evidence="3 4" id="KW-0175">Coiled coil</keyword>
<dbReference type="GO" id="GO:0000724">
    <property type="term" value="P:double-strand break repair via homologous recombination"/>
    <property type="evidence" value="ECO:0007669"/>
    <property type="project" value="TreeGrafter"/>
</dbReference>
<dbReference type="PANTHER" id="PTHR45916:SF1">
    <property type="entry name" value="STRUCTURAL MAINTENANCE OF CHROMOSOMES PROTEIN 5"/>
    <property type="match status" value="1"/>
</dbReference>
<accession>A0A1B6E0P7</accession>
<dbReference type="Gene3D" id="3.40.50.300">
    <property type="entry name" value="P-loop containing nucleotide triphosphate hydrolases"/>
    <property type="match status" value="1"/>
</dbReference>
<comment type="similarity">
    <text evidence="1">Belongs to the SMC family. SMC5 subfamily.</text>
</comment>
<dbReference type="SUPFAM" id="SSF52540">
    <property type="entry name" value="P-loop containing nucleoside triphosphate hydrolases"/>
    <property type="match status" value="1"/>
</dbReference>
<dbReference type="GO" id="GO:0003697">
    <property type="term" value="F:single-stranded DNA binding"/>
    <property type="evidence" value="ECO:0007669"/>
    <property type="project" value="TreeGrafter"/>
</dbReference>
<evidence type="ECO:0000256" key="2">
    <source>
        <dbReference type="ARBA" id="ARBA00018687"/>
    </source>
</evidence>
<gene>
    <name evidence="5" type="ORF">g.14706</name>
</gene>
<feature type="coiled-coil region" evidence="4">
    <location>
        <begin position="151"/>
        <end position="192"/>
    </location>
</feature>
<dbReference type="AlphaFoldDB" id="A0A1B6E0P7"/>
<feature type="non-terminal residue" evidence="5">
    <location>
        <position position="1"/>
    </location>
</feature>
<dbReference type="GO" id="GO:0005634">
    <property type="term" value="C:nucleus"/>
    <property type="evidence" value="ECO:0007669"/>
    <property type="project" value="TreeGrafter"/>
</dbReference>
<evidence type="ECO:0000256" key="4">
    <source>
        <dbReference type="SAM" id="Coils"/>
    </source>
</evidence>
<dbReference type="PANTHER" id="PTHR45916">
    <property type="entry name" value="STRUCTURAL MAINTENANCE OF CHROMOSOMES PROTEIN 5"/>
    <property type="match status" value="1"/>
</dbReference>
<proteinExistence type="inferred from homology"/>
<dbReference type="InterPro" id="IPR027417">
    <property type="entry name" value="P-loop_NTPase"/>
</dbReference>
<sequence>CKLLQDPDEINRIYDEQRSKESLDVIMTIKCASDENKQFIEKWNESEKLRLQLVLINLQIKQKEKQSSNLYTDLENIETMLEKKNLKLTKVQKEVNSVFEAACKETNGLCPTDKDFIIYKEKFKRLPNTFEKLEVAIERSKAKIDCIGEGRKDVIHEYEKQKKKVEQLHQECEALKNNMDKIKNAMDSVRISWMSGILDLINDINAKYSEFFERMGCEGKVCLYTPNVENDFKDYGISIKVKFRNDGTLQELGPSQQSGGERAVSTGVYILALQHLTTVPFRCIDEINQGMDENNERIMYQLLREITEESDAAQTILITPKLLQKLETSPKCFTITIFNPSHSEGKLSDPMEDLIRFTKFFYKQQVKQSKKRKLSDENDY</sequence>
<dbReference type="EMBL" id="GEDC01005808">
    <property type="protein sequence ID" value="JAS31490.1"/>
    <property type="molecule type" value="Transcribed_RNA"/>
</dbReference>
<evidence type="ECO:0000256" key="1">
    <source>
        <dbReference type="ARBA" id="ARBA00010171"/>
    </source>
</evidence>
<evidence type="ECO:0000256" key="3">
    <source>
        <dbReference type="ARBA" id="ARBA00023054"/>
    </source>
</evidence>
<evidence type="ECO:0000313" key="5">
    <source>
        <dbReference type="EMBL" id="JAS31490.1"/>
    </source>
</evidence>
<dbReference type="GO" id="GO:0030915">
    <property type="term" value="C:Smc5-Smc6 complex"/>
    <property type="evidence" value="ECO:0007669"/>
    <property type="project" value="TreeGrafter"/>
</dbReference>
<name>A0A1B6E0P7_9HEMI</name>
<protein>
    <recommendedName>
        <fullName evidence="2">Structural maintenance of chromosomes protein 5</fullName>
    </recommendedName>
</protein>
<organism evidence="5">
    <name type="scientific">Clastoptera arizonana</name>
    <name type="common">Arizona spittle bug</name>
    <dbReference type="NCBI Taxonomy" id="38151"/>
    <lineage>
        <taxon>Eukaryota</taxon>
        <taxon>Metazoa</taxon>
        <taxon>Ecdysozoa</taxon>
        <taxon>Arthropoda</taxon>
        <taxon>Hexapoda</taxon>
        <taxon>Insecta</taxon>
        <taxon>Pterygota</taxon>
        <taxon>Neoptera</taxon>
        <taxon>Paraneoptera</taxon>
        <taxon>Hemiptera</taxon>
        <taxon>Auchenorrhyncha</taxon>
        <taxon>Cercopoidea</taxon>
        <taxon>Clastopteridae</taxon>
        <taxon>Clastoptera</taxon>
    </lineage>
</organism>
<feature type="coiled-coil region" evidence="4">
    <location>
        <begin position="46"/>
        <end position="94"/>
    </location>
</feature>
<reference evidence="5" key="1">
    <citation type="submission" date="2015-12" db="EMBL/GenBank/DDBJ databases">
        <title>De novo transcriptome assembly of four potential Pierce s Disease insect vectors from Arizona vineyards.</title>
        <authorList>
            <person name="Tassone E.E."/>
        </authorList>
    </citation>
    <scope>NUCLEOTIDE SEQUENCE</scope>
</reference>